<dbReference type="EMBL" id="LXQA010755126">
    <property type="protein sequence ID" value="MCI69394.1"/>
    <property type="molecule type" value="Genomic_DNA"/>
</dbReference>
<comment type="caution">
    <text evidence="2">The sequence shown here is derived from an EMBL/GenBank/DDBJ whole genome shotgun (WGS) entry which is preliminary data.</text>
</comment>
<feature type="coiled-coil region" evidence="1">
    <location>
        <begin position="49"/>
        <end position="76"/>
    </location>
</feature>
<organism evidence="2 3">
    <name type="scientific">Trifolium medium</name>
    <dbReference type="NCBI Taxonomy" id="97028"/>
    <lineage>
        <taxon>Eukaryota</taxon>
        <taxon>Viridiplantae</taxon>
        <taxon>Streptophyta</taxon>
        <taxon>Embryophyta</taxon>
        <taxon>Tracheophyta</taxon>
        <taxon>Spermatophyta</taxon>
        <taxon>Magnoliopsida</taxon>
        <taxon>eudicotyledons</taxon>
        <taxon>Gunneridae</taxon>
        <taxon>Pentapetalae</taxon>
        <taxon>rosids</taxon>
        <taxon>fabids</taxon>
        <taxon>Fabales</taxon>
        <taxon>Fabaceae</taxon>
        <taxon>Papilionoideae</taxon>
        <taxon>50 kb inversion clade</taxon>
        <taxon>NPAAA clade</taxon>
        <taxon>Hologalegina</taxon>
        <taxon>IRL clade</taxon>
        <taxon>Trifolieae</taxon>
        <taxon>Trifolium</taxon>
    </lineage>
</organism>
<feature type="non-terminal residue" evidence="2">
    <location>
        <position position="1"/>
    </location>
</feature>
<keyword evidence="3" id="KW-1185">Reference proteome</keyword>
<evidence type="ECO:0000313" key="3">
    <source>
        <dbReference type="Proteomes" id="UP000265520"/>
    </source>
</evidence>
<dbReference type="AlphaFoldDB" id="A0A392U9C4"/>
<proteinExistence type="predicted"/>
<feature type="non-terminal residue" evidence="2">
    <location>
        <position position="81"/>
    </location>
</feature>
<evidence type="ECO:0000313" key="2">
    <source>
        <dbReference type="EMBL" id="MCI69394.1"/>
    </source>
</evidence>
<evidence type="ECO:0000256" key="1">
    <source>
        <dbReference type="SAM" id="Coils"/>
    </source>
</evidence>
<accession>A0A392U9C4</accession>
<dbReference type="Proteomes" id="UP000265520">
    <property type="component" value="Unassembled WGS sequence"/>
</dbReference>
<reference evidence="2 3" key="1">
    <citation type="journal article" date="2018" name="Front. Plant Sci.">
        <title>Red Clover (Trifolium pratense) and Zigzag Clover (T. medium) - A Picture of Genomic Similarities and Differences.</title>
        <authorList>
            <person name="Dluhosova J."/>
            <person name="Istvanek J."/>
            <person name="Nedelnik J."/>
            <person name="Repkova J."/>
        </authorList>
    </citation>
    <scope>NUCLEOTIDE SEQUENCE [LARGE SCALE GENOMIC DNA]</scope>
    <source>
        <strain evidence="3">cv. 10/8</strain>
        <tissue evidence="2">Leaf</tissue>
    </source>
</reference>
<protein>
    <submittedName>
        <fullName evidence="2">Uncharacterized protein</fullName>
    </submittedName>
</protein>
<name>A0A392U9C4_9FABA</name>
<keyword evidence="1" id="KW-0175">Coiled coil</keyword>
<sequence length="81" mass="9148">VSDAEKSILEGLGPAAMKDVITESSVAVFKLLEAVSFLNGRECKYLQERDEARQQKVLLEKKLSEFEVSCEAYKEQHRTLS</sequence>